<evidence type="ECO:0000313" key="4">
    <source>
        <dbReference type="Proteomes" id="UP001227230"/>
    </source>
</evidence>
<proteinExistence type="predicted"/>
<name>A0ABY9D3C3_VITVI</name>
<organism evidence="3 4">
    <name type="scientific">Vitis vinifera</name>
    <name type="common">Grape</name>
    <dbReference type="NCBI Taxonomy" id="29760"/>
    <lineage>
        <taxon>Eukaryota</taxon>
        <taxon>Viridiplantae</taxon>
        <taxon>Streptophyta</taxon>
        <taxon>Embryophyta</taxon>
        <taxon>Tracheophyta</taxon>
        <taxon>Spermatophyta</taxon>
        <taxon>Magnoliopsida</taxon>
        <taxon>eudicotyledons</taxon>
        <taxon>Gunneridae</taxon>
        <taxon>Pentapetalae</taxon>
        <taxon>rosids</taxon>
        <taxon>Vitales</taxon>
        <taxon>Vitaceae</taxon>
        <taxon>Viteae</taxon>
        <taxon>Vitis</taxon>
    </lineage>
</organism>
<dbReference type="PANTHER" id="PTHR31225">
    <property type="entry name" value="OS04G0344100 PROTEIN-RELATED"/>
    <property type="match status" value="1"/>
</dbReference>
<dbReference type="Pfam" id="PF01397">
    <property type="entry name" value="Terpene_synth"/>
    <property type="match status" value="1"/>
</dbReference>
<dbReference type="InterPro" id="IPR050148">
    <property type="entry name" value="Terpene_synthase-like"/>
</dbReference>
<dbReference type="InterPro" id="IPR008930">
    <property type="entry name" value="Terpenoid_cyclase/PrenylTrfase"/>
</dbReference>
<keyword evidence="1" id="KW-0460">Magnesium</keyword>
<protein>
    <recommendedName>
        <fullName evidence="2">Terpene synthase N-terminal domain-containing protein</fullName>
    </recommendedName>
</protein>
<dbReference type="Gene3D" id="1.50.10.130">
    <property type="entry name" value="Terpene synthase, N-terminal domain"/>
    <property type="match status" value="1"/>
</dbReference>
<gene>
    <name evidence="3" type="ORF">VitviT2T_020269</name>
</gene>
<evidence type="ECO:0000256" key="1">
    <source>
        <dbReference type="ARBA" id="ARBA00022842"/>
    </source>
</evidence>
<evidence type="ECO:0000259" key="2">
    <source>
        <dbReference type="Pfam" id="PF01397"/>
    </source>
</evidence>
<evidence type="ECO:0000313" key="3">
    <source>
        <dbReference type="EMBL" id="WKA02028.1"/>
    </source>
</evidence>
<dbReference type="EMBL" id="CP126660">
    <property type="protein sequence ID" value="WKA02028.1"/>
    <property type="molecule type" value="Genomic_DNA"/>
</dbReference>
<sequence>MALLTLSSNLFFTFTRLQPTSRFCRGKSQGVRISGPVQCTGGAKTSSQTAVIVRRTANFQPSIWDYDYIQSLTSDYVGQTYTRQLEKLKGDVKMMLGEAEKLLHQLELIDTLQRLGIHYHFGEEIRRILHGIYNNYNRNEDFLASF</sequence>
<dbReference type="Proteomes" id="UP001227230">
    <property type="component" value="Chromosome 13"/>
</dbReference>
<dbReference type="SUPFAM" id="SSF48239">
    <property type="entry name" value="Terpenoid cyclases/Protein prenyltransferases"/>
    <property type="match status" value="1"/>
</dbReference>
<feature type="domain" description="Terpene synthase N-terminal" evidence="2">
    <location>
        <begin position="63"/>
        <end position="139"/>
    </location>
</feature>
<dbReference type="InterPro" id="IPR036965">
    <property type="entry name" value="Terpene_synth_N_sf"/>
</dbReference>
<reference evidence="3 4" key="1">
    <citation type="journal article" date="2023" name="Hortic Res">
        <title>The complete reference genome for grapevine (Vitis vinifera L.) genetics and breeding.</title>
        <authorList>
            <person name="Shi X."/>
            <person name="Cao S."/>
            <person name="Wang X."/>
            <person name="Huang S."/>
            <person name="Wang Y."/>
            <person name="Liu Z."/>
            <person name="Liu W."/>
            <person name="Leng X."/>
            <person name="Peng Y."/>
            <person name="Wang N."/>
            <person name="Wang Y."/>
            <person name="Ma Z."/>
            <person name="Xu X."/>
            <person name="Zhang F."/>
            <person name="Xue H."/>
            <person name="Zhong H."/>
            <person name="Wang Y."/>
            <person name="Zhang K."/>
            <person name="Velt A."/>
            <person name="Avia K."/>
            <person name="Holtgrawe D."/>
            <person name="Grimplet J."/>
            <person name="Matus J.T."/>
            <person name="Ware D."/>
            <person name="Wu X."/>
            <person name="Wang H."/>
            <person name="Liu C."/>
            <person name="Fang Y."/>
            <person name="Rustenholz C."/>
            <person name="Cheng Z."/>
            <person name="Xiao H."/>
            <person name="Zhou Y."/>
        </authorList>
    </citation>
    <scope>NUCLEOTIDE SEQUENCE [LARGE SCALE GENOMIC DNA]</scope>
    <source>
        <strain evidence="4">cv. Pinot noir / PN40024</strain>
        <tissue evidence="3">Leaf</tissue>
    </source>
</reference>
<keyword evidence="4" id="KW-1185">Reference proteome</keyword>
<dbReference type="InterPro" id="IPR001906">
    <property type="entry name" value="Terpene_synth_N"/>
</dbReference>
<accession>A0ABY9D3C3</accession>
<dbReference type="PANTHER" id="PTHR31225:SF9">
    <property type="entry name" value="TERPENE SYNTHASE 10"/>
    <property type="match status" value="1"/>
</dbReference>